<feature type="region of interest" description="Disordered" evidence="6">
    <location>
        <begin position="299"/>
        <end position="322"/>
    </location>
</feature>
<accession>A0A8K0P5G9</accession>
<evidence type="ECO:0000256" key="7">
    <source>
        <dbReference type="SAM" id="Phobius"/>
    </source>
</evidence>
<dbReference type="GO" id="GO:0004930">
    <property type="term" value="F:G protein-coupled receptor activity"/>
    <property type="evidence" value="ECO:0007669"/>
    <property type="project" value="InterPro"/>
</dbReference>
<feature type="non-terminal residue" evidence="9">
    <location>
        <position position="370"/>
    </location>
</feature>
<evidence type="ECO:0000256" key="6">
    <source>
        <dbReference type="SAM" id="MobiDB-lite"/>
    </source>
</evidence>
<evidence type="ECO:0000313" key="10">
    <source>
        <dbReference type="Proteomes" id="UP000792457"/>
    </source>
</evidence>
<dbReference type="PANTHER" id="PTHR24060">
    <property type="entry name" value="METABOTROPIC GLUTAMATE RECEPTOR"/>
    <property type="match status" value="1"/>
</dbReference>
<feature type="domain" description="G-protein coupled receptors family 3 profile" evidence="8">
    <location>
        <begin position="37"/>
        <end position="274"/>
    </location>
</feature>
<feature type="transmembrane region" description="Helical" evidence="7">
    <location>
        <begin position="254"/>
        <end position="273"/>
    </location>
</feature>
<organism evidence="9 10">
    <name type="scientific">Ladona fulva</name>
    <name type="common">Scarce chaser dragonfly</name>
    <name type="synonym">Libellula fulva</name>
    <dbReference type="NCBI Taxonomy" id="123851"/>
    <lineage>
        <taxon>Eukaryota</taxon>
        <taxon>Metazoa</taxon>
        <taxon>Ecdysozoa</taxon>
        <taxon>Arthropoda</taxon>
        <taxon>Hexapoda</taxon>
        <taxon>Insecta</taxon>
        <taxon>Pterygota</taxon>
        <taxon>Palaeoptera</taxon>
        <taxon>Odonata</taxon>
        <taxon>Epiprocta</taxon>
        <taxon>Anisoptera</taxon>
        <taxon>Libelluloidea</taxon>
        <taxon>Libellulidae</taxon>
        <taxon>Ladona</taxon>
    </lineage>
</organism>
<dbReference type="GO" id="GO:0016020">
    <property type="term" value="C:membrane"/>
    <property type="evidence" value="ECO:0007669"/>
    <property type="project" value="UniProtKB-SubCell"/>
</dbReference>
<sequence length="370" mass="39160">MLCISGFCLICMGSFEIWVLWEWRRRPLASSRRHLFLGQALLIGLLASTALAGVVSLVPTPTTCGAVRLGAGLAPALVFSALLVKCVFLLSLNGGVYLPAPYQASLLLFAVLVQAAIGIQWLVQHPPAVLQIFPTALPPLSPLITKDHRTNTLGPVNKTYVDGAPPRRFRPSVETSNDDPFTACSAPYPHLLLSLCYVACLAVAVSAASARCRRVRENRRESLYICAASLLSLPVSLAWALAGLALPPRHRDAALAAGLLATSAAVFAVMFLPRGRRMAAVGRATGTAASGGMAVPRYGRGLTMDDDDDDDDDGSLSRSPSAIYGARYSPSFFHFKPGGTTTKGHAPVGDGTSPSHVYKLPPSLIPSVFG</sequence>
<feature type="compositionally biased region" description="Acidic residues" evidence="6">
    <location>
        <begin position="304"/>
        <end position="314"/>
    </location>
</feature>
<keyword evidence="2 7" id="KW-0812">Transmembrane</keyword>
<dbReference type="Pfam" id="PF00003">
    <property type="entry name" value="7tm_3"/>
    <property type="match status" value="1"/>
</dbReference>
<name>A0A8K0P5G9_LADFU</name>
<keyword evidence="10" id="KW-1185">Reference proteome</keyword>
<keyword evidence="4 7" id="KW-0472">Membrane</keyword>
<evidence type="ECO:0000256" key="3">
    <source>
        <dbReference type="ARBA" id="ARBA00022989"/>
    </source>
</evidence>
<evidence type="ECO:0000256" key="4">
    <source>
        <dbReference type="ARBA" id="ARBA00023136"/>
    </source>
</evidence>
<keyword evidence="3 7" id="KW-1133">Transmembrane helix</keyword>
<protein>
    <recommendedName>
        <fullName evidence="8">G-protein coupled receptors family 3 profile domain-containing protein</fullName>
    </recommendedName>
</protein>
<dbReference type="Proteomes" id="UP000792457">
    <property type="component" value="Unassembled WGS sequence"/>
</dbReference>
<feature type="transmembrane region" description="Helical" evidence="7">
    <location>
        <begin position="222"/>
        <end position="242"/>
    </location>
</feature>
<feature type="transmembrane region" description="Helical" evidence="7">
    <location>
        <begin position="35"/>
        <end position="58"/>
    </location>
</feature>
<evidence type="ECO:0000256" key="1">
    <source>
        <dbReference type="ARBA" id="ARBA00004141"/>
    </source>
</evidence>
<evidence type="ECO:0000256" key="5">
    <source>
        <dbReference type="ARBA" id="ARBA00023180"/>
    </source>
</evidence>
<comment type="caution">
    <text evidence="9">The sequence shown here is derived from an EMBL/GenBank/DDBJ whole genome shotgun (WGS) entry which is preliminary data.</text>
</comment>
<evidence type="ECO:0000256" key="2">
    <source>
        <dbReference type="ARBA" id="ARBA00022692"/>
    </source>
</evidence>
<gene>
    <name evidence="9" type="ORF">J437_LFUL010297</name>
</gene>
<feature type="transmembrane region" description="Helical" evidence="7">
    <location>
        <begin position="6"/>
        <end position="23"/>
    </location>
</feature>
<dbReference type="OrthoDB" id="9880600at2759"/>
<dbReference type="InterPro" id="IPR050726">
    <property type="entry name" value="mGluR"/>
</dbReference>
<comment type="subcellular location">
    <subcellularLocation>
        <location evidence="1">Membrane</location>
        <topology evidence="1">Multi-pass membrane protein</topology>
    </subcellularLocation>
</comment>
<evidence type="ECO:0000313" key="9">
    <source>
        <dbReference type="EMBL" id="KAG8231619.1"/>
    </source>
</evidence>
<feature type="transmembrane region" description="Helical" evidence="7">
    <location>
        <begin position="70"/>
        <end position="92"/>
    </location>
</feature>
<dbReference type="EMBL" id="KZ308563">
    <property type="protein sequence ID" value="KAG8231619.1"/>
    <property type="molecule type" value="Genomic_DNA"/>
</dbReference>
<dbReference type="PROSITE" id="PS50259">
    <property type="entry name" value="G_PROTEIN_RECEP_F3_4"/>
    <property type="match status" value="1"/>
</dbReference>
<dbReference type="AlphaFoldDB" id="A0A8K0P5G9"/>
<proteinExistence type="predicted"/>
<dbReference type="InterPro" id="IPR017978">
    <property type="entry name" value="GPCR_3_C"/>
</dbReference>
<keyword evidence="5" id="KW-0325">Glycoprotein</keyword>
<feature type="transmembrane region" description="Helical" evidence="7">
    <location>
        <begin position="191"/>
        <end position="210"/>
    </location>
</feature>
<evidence type="ECO:0000259" key="8">
    <source>
        <dbReference type="PROSITE" id="PS50259"/>
    </source>
</evidence>
<feature type="transmembrane region" description="Helical" evidence="7">
    <location>
        <begin position="104"/>
        <end position="123"/>
    </location>
</feature>
<reference evidence="9" key="2">
    <citation type="submission" date="2017-10" db="EMBL/GenBank/DDBJ databases">
        <title>Ladona fulva Genome sequencing and assembly.</title>
        <authorList>
            <person name="Murali S."/>
            <person name="Richards S."/>
            <person name="Bandaranaike D."/>
            <person name="Bellair M."/>
            <person name="Blankenburg K."/>
            <person name="Chao H."/>
            <person name="Dinh H."/>
            <person name="Doddapaneni H."/>
            <person name="Dugan-Rocha S."/>
            <person name="Elkadiri S."/>
            <person name="Gnanaolivu R."/>
            <person name="Hernandez B."/>
            <person name="Skinner E."/>
            <person name="Javaid M."/>
            <person name="Lee S."/>
            <person name="Li M."/>
            <person name="Ming W."/>
            <person name="Munidasa M."/>
            <person name="Muniz J."/>
            <person name="Nguyen L."/>
            <person name="Hughes D."/>
            <person name="Osuji N."/>
            <person name="Pu L.-L."/>
            <person name="Puazo M."/>
            <person name="Qu C."/>
            <person name="Quiroz J."/>
            <person name="Raj R."/>
            <person name="Weissenberger G."/>
            <person name="Xin Y."/>
            <person name="Zou X."/>
            <person name="Han Y."/>
            <person name="Worley K."/>
            <person name="Muzny D."/>
            <person name="Gibbs R."/>
        </authorList>
    </citation>
    <scope>NUCLEOTIDE SEQUENCE</scope>
    <source>
        <strain evidence="9">Sampled in the wild</strain>
    </source>
</reference>
<reference evidence="9" key="1">
    <citation type="submission" date="2013-04" db="EMBL/GenBank/DDBJ databases">
        <authorList>
            <person name="Qu J."/>
            <person name="Murali S.C."/>
            <person name="Bandaranaike D."/>
            <person name="Bellair M."/>
            <person name="Blankenburg K."/>
            <person name="Chao H."/>
            <person name="Dinh H."/>
            <person name="Doddapaneni H."/>
            <person name="Downs B."/>
            <person name="Dugan-Rocha S."/>
            <person name="Elkadiri S."/>
            <person name="Gnanaolivu R.D."/>
            <person name="Hernandez B."/>
            <person name="Javaid M."/>
            <person name="Jayaseelan J.C."/>
            <person name="Lee S."/>
            <person name="Li M."/>
            <person name="Ming W."/>
            <person name="Munidasa M."/>
            <person name="Muniz J."/>
            <person name="Nguyen L."/>
            <person name="Ongeri F."/>
            <person name="Osuji N."/>
            <person name="Pu L.-L."/>
            <person name="Puazo M."/>
            <person name="Qu C."/>
            <person name="Quiroz J."/>
            <person name="Raj R."/>
            <person name="Weissenberger G."/>
            <person name="Xin Y."/>
            <person name="Zou X."/>
            <person name="Han Y."/>
            <person name="Richards S."/>
            <person name="Worley K."/>
            <person name="Muzny D."/>
            <person name="Gibbs R."/>
        </authorList>
    </citation>
    <scope>NUCLEOTIDE SEQUENCE</scope>
    <source>
        <strain evidence="9">Sampled in the wild</strain>
    </source>
</reference>